<dbReference type="SUPFAM" id="SSF53597">
    <property type="entry name" value="Dihydrofolate reductase-like"/>
    <property type="match status" value="1"/>
</dbReference>
<keyword evidence="2" id="KW-0521">NADP</keyword>
<feature type="domain" description="Bacterial bifunctional deaminase-reductase C-terminal" evidence="5">
    <location>
        <begin position="37"/>
        <end position="224"/>
    </location>
</feature>
<reference evidence="6 7" key="1">
    <citation type="submission" date="2014-01" db="EMBL/GenBank/DDBJ databases">
        <title>Actinotalea ferrariae CF5-4.</title>
        <authorList>
            <person name="Chen F."/>
            <person name="Li Y."/>
            <person name="Wang G."/>
        </authorList>
    </citation>
    <scope>NUCLEOTIDE SEQUENCE [LARGE SCALE GENOMIC DNA]</scope>
    <source>
        <strain evidence="6 7">CF5-4</strain>
    </source>
</reference>
<dbReference type="Pfam" id="PF01872">
    <property type="entry name" value="RibD_C"/>
    <property type="match status" value="1"/>
</dbReference>
<evidence type="ECO:0000256" key="1">
    <source>
        <dbReference type="ARBA" id="ARBA00005104"/>
    </source>
</evidence>
<keyword evidence="7" id="KW-1185">Reference proteome</keyword>
<evidence type="ECO:0000256" key="3">
    <source>
        <dbReference type="ARBA" id="ARBA00023002"/>
    </source>
</evidence>
<comment type="caution">
    <text evidence="6">The sequence shown here is derived from an EMBL/GenBank/DDBJ whole genome shotgun (WGS) entry which is preliminary data.</text>
</comment>
<proteinExistence type="predicted"/>
<dbReference type="PANTHER" id="PTHR38011">
    <property type="entry name" value="DIHYDROFOLATE REDUCTASE FAMILY PROTEIN (AFU_ORTHOLOGUE AFUA_8G06820)"/>
    <property type="match status" value="1"/>
</dbReference>
<dbReference type="GO" id="GO:0008703">
    <property type="term" value="F:5-amino-6-(5-phosphoribosylamino)uracil reductase activity"/>
    <property type="evidence" value="ECO:0007669"/>
    <property type="project" value="InterPro"/>
</dbReference>
<evidence type="ECO:0000313" key="6">
    <source>
        <dbReference type="EMBL" id="EYR62711.1"/>
    </source>
</evidence>
<evidence type="ECO:0000313" key="7">
    <source>
        <dbReference type="Proteomes" id="UP000019753"/>
    </source>
</evidence>
<gene>
    <name evidence="6" type="ORF">N866_05725</name>
</gene>
<feature type="region of interest" description="Disordered" evidence="4">
    <location>
        <begin position="91"/>
        <end position="113"/>
    </location>
</feature>
<protein>
    <submittedName>
        <fullName evidence="6">Deaminase</fullName>
    </submittedName>
</protein>
<keyword evidence="3" id="KW-0560">Oxidoreductase</keyword>
<dbReference type="Gene3D" id="3.40.430.10">
    <property type="entry name" value="Dihydrofolate Reductase, subunit A"/>
    <property type="match status" value="1"/>
</dbReference>
<dbReference type="Proteomes" id="UP000019753">
    <property type="component" value="Unassembled WGS sequence"/>
</dbReference>
<organism evidence="6 7">
    <name type="scientific">Actinotalea ferrariae CF5-4</name>
    <dbReference type="NCBI Taxonomy" id="948458"/>
    <lineage>
        <taxon>Bacteria</taxon>
        <taxon>Bacillati</taxon>
        <taxon>Actinomycetota</taxon>
        <taxon>Actinomycetes</taxon>
        <taxon>Micrococcales</taxon>
        <taxon>Cellulomonadaceae</taxon>
        <taxon>Actinotalea</taxon>
    </lineage>
</organism>
<sequence>MEPAPVLDVLLPAGRTALGPDPAERALSELYAYPDGRWVRANMITTLDGAATGADGRSGSINGAADHRVFDVLRGLADVILVGAGTARAERYRGPRTPPPLVPARRASGQADHPPLAVVTGRGDLPAALLDDEPRPWVFTVPEAPFLGHLRAHLPKDRLHLHEGGVDPRRVLDTLAGAGLVRVLCEGGPRLLADLVAADVLDELCLTQTPAVVGGPATRVVHGQRWADPVRAARPAHLLHADGVLIGRWLLERG</sequence>
<dbReference type="InterPro" id="IPR002734">
    <property type="entry name" value="RibDG_C"/>
</dbReference>
<dbReference type="OrthoDB" id="5243299at2"/>
<evidence type="ECO:0000256" key="4">
    <source>
        <dbReference type="SAM" id="MobiDB-lite"/>
    </source>
</evidence>
<dbReference type="GO" id="GO:0009231">
    <property type="term" value="P:riboflavin biosynthetic process"/>
    <property type="evidence" value="ECO:0007669"/>
    <property type="project" value="InterPro"/>
</dbReference>
<dbReference type="InterPro" id="IPR024072">
    <property type="entry name" value="DHFR-like_dom_sf"/>
</dbReference>
<dbReference type="AlphaFoldDB" id="A0A021VNI2"/>
<dbReference type="InterPro" id="IPR050765">
    <property type="entry name" value="Riboflavin_Biosynth_HTPR"/>
</dbReference>
<dbReference type="RefSeq" id="WP_052023065.1">
    <property type="nucleotide sequence ID" value="NZ_AXCW01000184.1"/>
</dbReference>
<name>A0A021VNI2_9CELL</name>
<comment type="pathway">
    <text evidence="1">Cofactor biosynthesis; riboflavin biosynthesis.</text>
</comment>
<evidence type="ECO:0000256" key="2">
    <source>
        <dbReference type="ARBA" id="ARBA00022857"/>
    </source>
</evidence>
<dbReference type="PANTHER" id="PTHR38011:SF7">
    <property type="entry name" value="2,5-DIAMINO-6-RIBOSYLAMINO-4(3H)-PYRIMIDINONE 5'-PHOSPHATE REDUCTASE"/>
    <property type="match status" value="1"/>
</dbReference>
<dbReference type="EMBL" id="AXCW01000184">
    <property type="protein sequence ID" value="EYR62711.1"/>
    <property type="molecule type" value="Genomic_DNA"/>
</dbReference>
<evidence type="ECO:0000259" key="5">
    <source>
        <dbReference type="Pfam" id="PF01872"/>
    </source>
</evidence>
<accession>A0A021VNI2</accession>